<dbReference type="PATRIC" id="fig|270351.10.peg.905"/>
<dbReference type="InterPro" id="IPR001525">
    <property type="entry name" value="C5_MeTfrase"/>
</dbReference>
<dbReference type="RefSeq" id="WP_060845874.1">
    <property type="nucleotide sequence ID" value="NZ_AP014704.1"/>
</dbReference>
<dbReference type="KEGG" id="maqu:Maq22A_c04675"/>
<evidence type="ECO:0000256" key="5">
    <source>
        <dbReference type="SAM" id="MobiDB-lite"/>
    </source>
</evidence>
<dbReference type="REBASE" id="106210">
    <property type="entry name" value="M.Maq22ORF4675P"/>
</dbReference>
<evidence type="ECO:0000313" key="6">
    <source>
        <dbReference type="EMBL" id="BAQ44346.1"/>
    </source>
</evidence>
<evidence type="ECO:0000313" key="7">
    <source>
        <dbReference type="Proteomes" id="UP000061432"/>
    </source>
</evidence>
<dbReference type="SUPFAM" id="SSF53335">
    <property type="entry name" value="S-adenosyl-L-methionine-dependent methyltransferases"/>
    <property type="match status" value="1"/>
</dbReference>
<dbReference type="Proteomes" id="UP000061432">
    <property type="component" value="Chromosome"/>
</dbReference>
<evidence type="ECO:0000256" key="1">
    <source>
        <dbReference type="ARBA" id="ARBA00022603"/>
    </source>
</evidence>
<dbReference type="GO" id="GO:0009307">
    <property type="term" value="P:DNA restriction-modification system"/>
    <property type="evidence" value="ECO:0007669"/>
    <property type="project" value="UniProtKB-KW"/>
</dbReference>
<dbReference type="AlphaFoldDB" id="A0A0C6EWF0"/>
<dbReference type="PRINTS" id="PR00105">
    <property type="entry name" value="C5METTRFRASE"/>
</dbReference>
<reference evidence="7" key="2">
    <citation type="submission" date="2015-01" db="EMBL/GenBank/DDBJ databases">
        <title>Complete genome sequence of Methylobacterium aquaticum strain 22A.</title>
        <authorList>
            <person name="Tani A."/>
            <person name="Ogura Y."/>
            <person name="Hayashi T."/>
        </authorList>
    </citation>
    <scope>NUCLEOTIDE SEQUENCE [LARGE SCALE GENOMIC DNA]</scope>
    <source>
        <strain evidence="7">MA-22A</strain>
    </source>
</reference>
<dbReference type="Gene3D" id="3.40.50.150">
    <property type="entry name" value="Vaccinia Virus protein VP39"/>
    <property type="match status" value="1"/>
</dbReference>
<gene>
    <name evidence="6" type="ORF">Maq22A_c04675</name>
</gene>
<sequence>MIRQEIRHFHVCSGSGGGAMGFNRGQARVGIATAVPRCIGGVDVDPAGIEDFDRVAGARGTVIDLFTREQYEAFHGRLPPAGWREAVPDDFRRAAGGERPHVVFMSTPCKGFSGLLSDKISGTARYQALNGLTLRAVWLTLEAWKDDPPEFLLFENVPRIATRGRWLLDQIEALLAAYGYVFAETTHDCGELGGLGQSRKRFLLVARHAVKVPPFLYEPPKRRLRGVGEILGKLPLPGDLSAGPMHRVPSLQWKTWVRLAFVEAGSDWRSLNRLRVEGGELADYGIAPEAGWHAGVLGVQRWQDTSGTVTGRSAPTNGTFAVADPRPGYEHTFAQMGVRAWDEPSGVVTGQRSPGQGTFSVADPRLQGKPRFNNVYRIVPWGGPSAAVAGPGGPGGGLAVADPRAAAGFGGAGKYRVTGYGEAAGTVIGASTTGQGAFALADPRTGWADSAHRNKLKVHRYDAPAGTVTGADRVGSGALCVADPRPDFARGGREVYQTGGHYGVTAWDDPSGAVTGSGQHDNGRWSVADPRGVSRFSSSDEEPKTDTLPAADERLVAMIRALDGTWHRPFTTYELAALQSYVDPEDPQPLVMAGSSDSAWRERIGNMVPAASAEAIMGVIARTLLLAWAGETFLLSSERIWVRDVAIAASMDLPLARPD</sequence>
<evidence type="ECO:0000256" key="3">
    <source>
        <dbReference type="ARBA" id="ARBA00022747"/>
    </source>
</evidence>
<name>A0A0C6EWF0_9HYPH</name>
<protein>
    <submittedName>
        <fullName evidence="6">DNA methyltransferase</fullName>
    </submittedName>
</protein>
<organism evidence="6 7">
    <name type="scientific">Methylobacterium aquaticum</name>
    <dbReference type="NCBI Taxonomy" id="270351"/>
    <lineage>
        <taxon>Bacteria</taxon>
        <taxon>Pseudomonadati</taxon>
        <taxon>Pseudomonadota</taxon>
        <taxon>Alphaproteobacteria</taxon>
        <taxon>Hyphomicrobiales</taxon>
        <taxon>Methylobacteriaceae</taxon>
        <taxon>Methylobacterium</taxon>
    </lineage>
</organism>
<dbReference type="GO" id="GO:0003886">
    <property type="term" value="F:DNA (cytosine-5-)-methyltransferase activity"/>
    <property type="evidence" value="ECO:0007669"/>
    <property type="project" value="UniProtKB-EC"/>
</dbReference>
<reference evidence="6 7" key="1">
    <citation type="journal article" date="2015" name="Genome Announc.">
        <title>Complete Genome Sequence of Methylobacterium aquaticum Strain 22A, Isolated from Racomitrium japonicum Moss.</title>
        <authorList>
            <person name="Tani A."/>
            <person name="Ogura Y."/>
            <person name="Hayashi T."/>
            <person name="Kimbara K."/>
        </authorList>
    </citation>
    <scope>NUCLEOTIDE SEQUENCE [LARGE SCALE GENOMIC DNA]</scope>
    <source>
        <strain evidence="6 7">MA-22A</strain>
    </source>
</reference>
<dbReference type="GO" id="GO:0032259">
    <property type="term" value="P:methylation"/>
    <property type="evidence" value="ECO:0007669"/>
    <property type="project" value="UniProtKB-KW"/>
</dbReference>
<keyword evidence="2 6" id="KW-0808">Transferase</keyword>
<proteinExistence type="predicted"/>
<dbReference type="STRING" id="270351.Maq22A_c04675"/>
<accession>A0A0C6EWF0</accession>
<evidence type="ECO:0000256" key="4">
    <source>
        <dbReference type="ARBA" id="ARBA00047422"/>
    </source>
</evidence>
<dbReference type="OrthoDB" id="9813719at2"/>
<dbReference type="EMBL" id="AP014704">
    <property type="protein sequence ID" value="BAQ44346.1"/>
    <property type="molecule type" value="Genomic_DNA"/>
</dbReference>
<feature type="region of interest" description="Disordered" evidence="5">
    <location>
        <begin position="510"/>
        <end position="549"/>
    </location>
</feature>
<comment type="catalytic activity">
    <reaction evidence="4">
        <text>a 2'-deoxycytidine in DNA + S-adenosyl-L-methionine = a 5-methyl-2'-deoxycytidine in DNA + S-adenosyl-L-homocysteine + H(+)</text>
        <dbReference type="Rhea" id="RHEA:13681"/>
        <dbReference type="Rhea" id="RHEA-COMP:11369"/>
        <dbReference type="Rhea" id="RHEA-COMP:11370"/>
        <dbReference type="ChEBI" id="CHEBI:15378"/>
        <dbReference type="ChEBI" id="CHEBI:57856"/>
        <dbReference type="ChEBI" id="CHEBI:59789"/>
        <dbReference type="ChEBI" id="CHEBI:85452"/>
        <dbReference type="ChEBI" id="CHEBI:85454"/>
        <dbReference type="EC" id="2.1.1.37"/>
    </reaction>
</comment>
<keyword evidence="3" id="KW-0680">Restriction system</keyword>
<evidence type="ECO:0000256" key="2">
    <source>
        <dbReference type="ARBA" id="ARBA00022679"/>
    </source>
</evidence>
<dbReference type="InterPro" id="IPR029063">
    <property type="entry name" value="SAM-dependent_MTases_sf"/>
</dbReference>
<keyword evidence="1 6" id="KW-0489">Methyltransferase</keyword>